<evidence type="ECO:0000256" key="1">
    <source>
        <dbReference type="ARBA" id="ARBA00022670"/>
    </source>
</evidence>
<dbReference type="GO" id="GO:0008237">
    <property type="term" value="F:metallopeptidase activity"/>
    <property type="evidence" value="ECO:0007669"/>
    <property type="project" value="UniProtKB-KW"/>
</dbReference>
<dbReference type="PANTHER" id="PTHR30624">
    <property type="entry name" value="UNCHARACTERIZED PROTEIN TLDD AND PMBA"/>
    <property type="match status" value="1"/>
</dbReference>
<dbReference type="Gene3D" id="3.30.2290.10">
    <property type="entry name" value="PmbA/TldD superfamily"/>
    <property type="match status" value="1"/>
</dbReference>
<protein>
    <recommendedName>
        <fullName evidence="4">Metalloprotease TldD/E N-terminal domain-containing protein</fullName>
    </recommendedName>
</protein>
<name>A0A383EMK7_9ZZZZ</name>
<feature type="non-terminal residue" evidence="5">
    <location>
        <position position="200"/>
    </location>
</feature>
<dbReference type="AlphaFoldDB" id="A0A383EMK7"/>
<sequence length="200" mass="22526">MKYDNLNEFKNSFSNYTELRVQENRNKRVSLINGDVTGNVAATASGVSARVFKDGNWGFSSNPDITNDSISNVLKASSDNVQFMNTKDTTRCGIFLPETKANYEMNFTTKKDQQNQKFWLDFVKELDGYIEKNFPELLSRNLVIAGLDMEKSLLTSDGSESYSMTPRAILAVMLSIEKDSSPINLMEIWGGLGQLEDKFI</sequence>
<dbReference type="InterPro" id="IPR051463">
    <property type="entry name" value="Peptidase_U62_metallo"/>
</dbReference>
<evidence type="ECO:0000256" key="3">
    <source>
        <dbReference type="ARBA" id="ARBA00023049"/>
    </source>
</evidence>
<keyword evidence="1" id="KW-0645">Protease</keyword>
<dbReference type="Pfam" id="PF01523">
    <property type="entry name" value="PmbA_TldD_1st"/>
    <property type="match status" value="1"/>
</dbReference>
<evidence type="ECO:0000256" key="2">
    <source>
        <dbReference type="ARBA" id="ARBA00022801"/>
    </source>
</evidence>
<dbReference type="SUPFAM" id="SSF111283">
    <property type="entry name" value="Putative modulator of DNA gyrase, PmbA/TldD"/>
    <property type="match status" value="1"/>
</dbReference>
<keyword evidence="2" id="KW-0378">Hydrolase</keyword>
<dbReference type="InterPro" id="IPR035068">
    <property type="entry name" value="TldD/PmbA_N"/>
</dbReference>
<proteinExistence type="predicted"/>
<dbReference type="GO" id="GO:0005829">
    <property type="term" value="C:cytosol"/>
    <property type="evidence" value="ECO:0007669"/>
    <property type="project" value="TreeGrafter"/>
</dbReference>
<dbReference type="EMBL" id="UINC01226993">
    <property type="protein sequence ID" value="SVE57703.1"/>
    <property type="molecule type" value="Genomic_DNA"/>
</dbReference>
<accession>A0A383EMK7</accession>
<reference evidence="5" key="1">
    <citation type="submission" date="2018-05" db="EMBL/GenBank/DDBJ databases">
        <authorList>
            <person name="Lanie J.A."/>
            <person name="Ng W.-L."/>
            <person name="Kazmierczak K.M."/>
            <person name="Andrzejewski T.M."/>
            <person name="Davidsen T.M."/>
            <person name="Wayne K.J."/>
            <person name="Tettelin H."/>
            <person name="Glass J.I."/>
            <person name="Rusch D."/>
            <person name="Podicherti R."/>
            <person name="Tsui H.-C.T."/>
            <person name="Winkler M.E."/>
        </authorList>
    </citation>
    <scope>NUCLEOTIDE SEQUENCE</scope>
</reference>
<gene>
    <name evidence="5" type="ORF">METZ01_LOCUS510557</name>
</gene>
<dbReference type="GO" id="GO:0006508">
    <property type="term" value="P:proteolysis"/>
    <property type="evidence" value="ECO:0007669"/>
    <property type="project" value="UniProtKB-KW"/>
</dbReference>
<organism evidence="5">
    <name type="scientific">marine metagenome</name>
    <dbReference type="NCBI Taxonomy" id="408172"/>
    <lineage>
        <taxon>unclassified sequences</taxon>
        <taxon>metagenomes</taxon>
        <taxon>ecological metagenomes</taxon>
    </lineage>
</organism>
<dbReference type="InterPro" id="IPR002510">
    <property type="entry name" value="Metalloprtase-TldD/E_N"/>
</dbReference>
<feature type="domain" description="Metalloprotease TldD/E N-terminal" evidence="4">
    <location>
        <begin position="18"/>
        <end position="78"/>
    </location>
</feature>
<dbReference type="InterPro" id="IPR036059">
    <property type="entry name" value="TldD/PmbA_sf"/>
</dbReference>
<dbReference type="PANTHER" id="PTHR30624:SF0">
    <property type="entry name" value="METALLOPROTEASE SLR0863"/>
    <property type="match status" value="1"/>
</dbReference>
<evidence type="ECO:0000259" key="4">
    <source>
        <dbReference type="Pfam" id="PF01523"/>
    </source>
</evidence>
<keyword evidence="3" id="KW-0482">Metalloprotease</keyword>
<evidence type="ECO:0000313" key="5">
    <source>
        <dbReference type="EMBL" id="SVE57703.1"/>
    </source>
</evidence>